<dbReference type="Gene3D" id="3.80.10.10">
    <property type="entry name" value="Ribonuclease Inhibitor"/>
    <property type="match status" value="1"/>
</dbReference>
<reference evidence="3" key="1">
    <citation type="journal article" date="2021" name="Genome Biol. Evol.">
        <title>A High-Quality Reference Genome for a Parasitic Bivalve with Doubly Uniparental Inheritance (Bivalvia: Unionida).</title>
        <authorList>
            <person name="Smith C.H."/>
        </authorList>
    </citation>
    <scope>NUCLEOTIDE SEQUENCE</scope>
    <source>
        <strain evidence="3">CHS0354</strain>
    </source>
</reference>
<dbReference type="Proteomes" id="UP001195483">
    <property type="component" value="Unassembled WGS sequence"/>
</dbReference>
<evidence type="ECO:0000256" key="1">
    <source>
        <dbReference type="ARBA" id="ARBA00022614"/>
    </source>
</evidence>
<dbReference type="InterPro" id="IPR039631">
    <property type="entry name" value="LRRC42"/>
</dbReference>
<evidence type="ECO:0000256" key="2">
    <source>
        <dbReference type="ARBA" id="ARBA00022737"/>
    </source>
</evidence>
<comment type="caution">
    <text evidence="3">The sequence shown here is derived from an EMBL/GenBank/DDBJ whole genome shotgun (WGS) entry which is preliminary data.</text>
</comment>
<dbReference type="PANTHER" id="PTHR31994:SF3">
    <property type="entry name" value="LEUCINE-RICH REPEAT-CONTAINING PROTEIN 42"/>
    <property type="match status" value="1"/>
</dbReference>
<dbReference type="EMBL" id="JAEAOA010001358">
    <property type="protein sequence ID" value="KAK3599838.1"/>
    <property type="molecule type" value="Genomic_DNA"/>
</dbReference>
<sequence>MMSANYMTSDKSHSSNRDMHTLSCNSNVPLPLMDLCIQYIVKNILIVESFIGLPAIIGQKIFEAAERIGTFRNQSTMESLRLFSSAYGEEVLSTLNIEGHYLGMNYYLDQLCQFNHLVTLNCSKCGLGDEHELLSYIGHLSSLKWLSLGDDGLSDFGIQKITAPFRMFGHGPKNLVFMDLSDNAEVGEKSLQYLASYPALQCVTVSGTTIKHPNTLVKTWTLVEKSNNFTGTHKLVSKGWAAGVVQAWMQAAVNRANKPIPVSNTSTFYSRKRKRTEVLEVHNSFCKNDVNKRFLNAVRCICNLTNEFVTPLTSKNVWKGGELDATVHHCEYLDSPNHIFHKYSKCASKSRGVIELGLSQTNSLPLRNNLRNGWTNCSGKPKLKLLHHHQDGVKSDRKLGVRNISTISSEMNDEELMRQYMTFVPPKDGKSKNLLDVLSSL</sequence>
<accession>A0AAE0SXR2</accession>
<organism evidence="3 4">
    <name type="scientific">Potamilus streckersoni</name>
    <dbReference type="NCBI Taxonomy" id="2493646"/>
    <lineage>
        <taxon>Eukaryota</taxon>
        <taxon>Metazoa</taxon>
        <taxon>Spiralia</taxon>
        <taxon>Lophotrochozoa</taxon>
        <taxon>Mollusca</taxon>
        <taxon>Bivalvia</taxon>
        <taxon>Autobranchia</taxon>
        <taxon>Heteroconchia</taxon>
        <taxon>Palaeoheterodonta</taxon>
        <taxon>Unionida</taxon>
        <taxon>Unionoidea</taxon>
        <taxon>Unionidae</taxon>
        <taxon>Ambleminae</taxon>
        <taxon>Lampsilini</taxon>
        <taxon>Potamilus</taxon>
    </lineage>
</organism>
<gene>
    <name evidence="3" type="ORF">CHS0354_022406</name>
</gene>
<dbReference type="InterPro" id="IPR032675">
    <property type="entry name" value="LRR_dom_sf"/>
</dbReference>
<dbReference type="AlphaFoldDB" id="A0AAE0SXR2"/>
<keyword evidence="1" id="KW-0433">Leucine-rich repeat</keyword>
<proteinExistence type="predicted"/>
<evidence type="ECO:0008006" key="5">
    <source>
        <dbReference type="Google" id="ProtNLM"/>
    </source>
</evidence>
<protein>
    <recommendedName>
        <fullName evidence="5">Leucine-rich repeat-containing protein 42</fullName>
    </recommendedName>
</protein>
<reference evidence="3" key="3">
    <citation type="submission" date="2023-05" db="EMBL/GenBank/DDBJ databases">
        <authorList>
            <person name="Smith C.H."/>
        </authorList>
    </citation>
    <scope>NUCLEOTIDE SEQUENCE</scope>
    <source>
        <strain evidence="3">CHS0354</strain>
        <tissue evidence="3">Mantle</tissue>
    </source>
</reference>
<evidence type="ECO:0000313" key="4">
    <source>
        <dbReference type="Proteomes" id="UP001195483"/>
    </source>
</evidence>
<dbReference type="PANTHER" id="PTHR31994">
    <property type="entry name" value="LEUCINE-RICH REPEAT-CONTAINING PROTEIN 42"/>
    <property type="match status" value="1"/>
</dbReference>
<name>A0AAE0SXR2_9BIVA</name>
<evidence type="ECO:0000313" key="3">
    <source>
        <dbReference type="EMBL" id="KAK3599838.1"/>
    </source>
</evidence>
<keyword evidence="4" id="KW-1185">Reference proteome</keyword>
<dbReference type="SUPFAM" id="SSF52047">
    <property type="entry name" value="RNI-like"/>
    <property type="match status" value="1"/>
</dbReference>
<keyword evidence="2" id="KW-0677">Repeat</keyword>
<reference evidence="3" key="2">
    <citation type="journal article" date="2021" name="Genome Biol. Evol.">
        <title>Developing a high-quality reference genome for a parasitic bivalve with doubly uniparental inheritance (Bivalvia: Unionida).</title>
        <authorList>
            <person name="Smith C.H."/>
        </authorList>
    </citation>
    <scope>NUCLEOTIDE SEQUENCE</scope>
    <source>
        <strain evidence="3">CHS0354</strain>
        <tissue evidence="3">Mantle</tissue>
    </source>
</reference>